<organism evidence="1">
    <name type="scientific">Aphanomyces astaci</name>
    <name type="common">Crayfish plague agent</name>
    <dbReference type="NCBI Taxonomy" id="112090"/>
    <lineage>
        <taxon>Eukaryota</taxon>
        <taxon>Sar</taxon>
        <taxon>Stramenopiles</taxon>
        <taxon>Oomycota</taxon>
        <taxon>Saprolegniomycetes</taxon>
        <taxon>Saprolegniales</taxon>
        <taxon>Verrucalvaceae</taxon>
        <taxon>Aphanomyces</taxon>
    </lineage>
</organism>
<gene>
    <name evidence="1" type="ORF">H257_01596</name>
</gene>
<dbReference type="EMBL" id="KI913115">
    <property type="protein sequence ID" value="ETV88323.1"/>
    <property type="molecule type" value="Genomic_DNA"/>
</dbReference>
<sequence>MQRGRLLVWRRRWFSDEASSVAKKSLPLDGRRGGGMAHFQPIPSMEAYMELATVALNDSVDIDSPVIPNNPAAAPPKSND</sequence>
<evidence type="ECO:0000313" key="1">
    <source>
        <dbReference type="EMBL" id="ETV88323.1"/>
    </source>
</evidence>
<protein>
    <submittedName>
        <fullName evidence="1">Uncharacterized protein</fullName>
    </submittedName>
</protein>
<dbReference type="OrthoDB" id="10562005at2759"/>
<dbReference type="VEuPathDB" id="FungiDB:H257_01596"/>
<accession>W4HB30</accession>
<proteinExistence type="predicted"/>
<reference evidence="1" key="1">
    <citation type="submission" date="2013-12" db="EMBL/GenBank/DDBJ databases">
        <title>The Genome Sequence of Aphanomyces astaci APO3.</title>
        <authorList>
            <consortium name="The Broad Institute Genomics Platform"/>
            <person name="Russ C."/>
            <person name="Tyler B."/>
            <person name="van West P."/>
            <person name="Dieguez-Uribeondo J."/>
            <person name="Young S.K."/>
            <person name="Zeng Q."/>
            <person name="Gargeya S."/>
            <person name="Fitzgerald M."/>
            <person name="Abouelleil A."/>
            <person name="Alvarado L."/>
            <person name="Chapman S.B."/>
            <person name="Gainer-Dewar J."/>
            <person name="Goldberg J."/>
            <person name="Griggs A."/>
            <person name="Gujja S."/>
            <person name="Hansen M."/>
            <person name="Howarth C."/>
            <person name="Imamovic A."/>
            <person name="Ireland A."/>
            <person name="Larimer J."/>
            <person name="McCowan C."/>
            <person name="Murphy C."/>
            <person name="Pearson M."/>
            <person name="Poon T.W."/>
            <person name="Priest M."/>
            <person name="Roberts A."/>
            <person name="Saif S."/>
            <person name="Shea T."/>
            <person name="Sykes S."/>
            <person name="Wortman J."/>
            <person name="Nusbaum C."/>
            <person name="Birren B."/>
        </authorList>
    </citation>
    <scope>NUCLEOTIDE SEQUENCE [LARGE SCALE GENOMIC DNA]</scope>
    <source>
        <strain evidence="1">APO3</strain>
    </source>
</reference>
<name>W4HB30_APHAT</name>
<dbReference type="GeneID" id="20803592"/>
<dbReference type="AlphaFoldDB" id="W4HB30"/>
<dbReference type="RefSeq" id="XP_009823186.1">
    <property type="nucleotide sequence ID" value="XM_009824884.1"/>
</dbReference>